<evidence type="ECO:0000313" key="2">
    <source>
        <dbReference type="EMBL" id="SEN79753.1"/>
    </source>
</evidence>
<dbReference type="OrthoDB" id="4640272at2"/>
<dbReference type="AlphaFoldDB" id="A0A1H8JFY3"/>
<feature type="compositionally biased region" description="Polar residues" evidence="1">
    <location>
        <begin position="1"/>
        <end position="11"/>
    </location>
</feature>
<keyword evidence="3" id="KW-1185">Reference proteome</keyword>
<sequence length="150" mass="16287">MTAGAQPSGSGRVQGGRQDGPRWAAEAVALVATGPARGDRGVRLDYSVRSLVLVDRIVESARRQNTPYEKVAGVLLGFGAYTGEVLVKAAGAQWVDFDEAQQCFFGRPFGVRTPDGRVWNPLGKAFKRFRHGPEESLHRFCLAVMGQARI</sequence>
<dbReference type="RefSeq" id="WP_069467699.1">
    <property type="nucleotide sequence ID" value="NZ_FODD01000010.1"/>
</dbReference>
<protein>
    <submittedName>
        <fullName evidence="2">Uncharacterized protein</fullName>
    </submittedName>
</protein>
<feature type="region of interest" description="Disordered" evidence="1">
    <location>
        <begin position="1"/>
        <end position="20"/>
    </location>
</feature>
<gene>
    <name evidence="2" type="ORF">SAMN05216267_1010104</name>
</gene>
<reference evidence="2 3" key="1">
    <citation type="submission" date="2016-10" db="EMBL/GenBank/DDBJ databases">
        <authorList>
            <person name="de Groot N.N."/>
        </authorList>
    </citation>
    <scope>NUCLEOTIDE SEQUENCE [LARGE SCALE GENOMIC DNA]</scope>
    <source>
        <strain evidence="2 3">CGMCC 4.2026</strain>
    </source>
</reference>
<evidence type="ECO:0000256" key="1">
    <source>
        <dbReference type="SAM" id="MobiDB-lite"/>
    </source>
</evidence>
<evidence type="ECO:0000313" key="3">
    <source>
        <dbReference type="Proteomes" id="UP000181951"/>
    </source>
</evidence>
<dbReference type="EMBL" id="FODD01000010">
    <property type="protein sequence ID" value="SEN79753.1"/>
    <property type="molecule type" value="Genomic_DNA"/>
</dbReference>
<organism evidence="2 3">
    <name type="scientific">Actinacidiphila rubida</name>
    <dbReference type="NCBI Taxonomy" id="310780"/>
    <lineage>
        <taxon>Bacteria</taxon>
        <taxon>Bacillati</taxon>
        <taxon>Actinomycetota</taxon>
        <taxon>Actinomycetes</taxon>
        <taxon>Kitasatosporales</taxon>
        <taxon>Streptomycetaceae</taxon>
        <taxon>Actinacidiphila</taxon>
    </lineage>
</organism>
<proteinExistence type="predicted"/>
<accession>A0A1H8JFY3</accession>
<dbReference type="Proteomes" id="UP000181951">
    <property type="component" value="Unassembled WGS sequence"/>
</dbReference>
<name>A0A1H8JFY3_9ACTN</name>